<dbReference type="PRINTS" id="PR00304">
    <property type="entry name" value="TCOMPLEXTCP1"/>
</dbReference>
<feature type="region of interest" description="Disordered" evidence="15">
    <location>
        <begin position="876"/>
        <end position="905"/>
    </location>
</feature>
<name>A0ABQ8DYL6_BRANA</name>
<keyword evidence="9 14" id="KW-0067">ATP-binding</keyword>
<evidence type="ECO:0000256" key="13">
    <source>
        <dbReference type="PROSITE-ProRule" id="PRU01015"/>
    </source>
</evidence>
<comment type="subcellular location">
    <subcellularLocation>
        <location evidence="1">Cytoplasm</location>
    </subcellularLocation>
</comment>
<comment type="function">
    <text evidence="11">Molecular chaperone; assists the folding of proteins upon ATP hydrolysis. Known to play a role, in vitro, in the folding of actin and tubulin.</text>
</comment>
<dbReference type="NCBIfam" id="TIGR02340">
    <property type="entry name" value="chap_CCT_alpha"/>
    <property type="match status" value="1"/>
</dbReference>
<feature type="domain" description="Protein arginine N-methyltransferase" evidence="16">
    <location>
        <begin position="767"/>
        <end position="951"/>
    </location>
</feature>
<comment type="caution">
    <text evidence="17">The sequence shown here is derived from an EMBL/GenBank/DDBJ whole genome shotgun (WGS) entry which is preliminary data.</text>
</comment>
<dbReference type="InterPro" id="IPR055135">
    <property type="entry name" value="PRMT_dom"/>
</dbReference>
<evidence type="ECO:0000256" key="3">
    <source>
        <dbReference type="ARBA" id="ARBA00014424"/>
    </source>
</evidence>
<dbReference type="PROSITE" id="PS00750">
    <property type="entry name" value="TCP1_1"/>
    <property type="match status" value="1"/>
</dbReference>
<dbReference type="InterPro" id="IPR025799">
    <property type="entry name" value="Arg_MeTrfase"/>
</dbReference>
<evidence type="ECO:0000313" key="17">
    <source>
        <dbReference type="EMBL" id="KAH0934436.1"/>
    </source>
</evidence>
<evidence type="ECO:0000256" key="6">
    <source>
        <dbReference type="ARBA" id="ARBA00022679"/>
    </source>
</evidence>
<keyword evidence="18" id="KW-1185">Reference proteome</keyword>
<dbReference type="Gene3D" id="3.30.260.10">
    <property type="entry name" value="TCP-1-like chaperonin intermediate domain"/>
    <property type="match status" value="1"/>
</dbReference>
<gene>
    <name evidence="17" type="ORF">HID58_011553</name>
</gene>
<keyword evidence="8 14" id="KW-0547">Nucleotide-binding</keyword>
<dbReference type="InterPro" id="IPR002194">
    <property type="entry name" value="Chaperonin_TCP-1_CS"/>
</dbReference>
<dbReference type="InterPro" id="IPR027410">
    <property type="entry name" value="TCP-1-like_intermed_sf"/>
</dbReference>
<dbReference type="Pfam" id="PF00118">
    <property type="entry name" value="Cpn60_TCP1"/>
    <property type="match status" value="1"/>
</dbReference>
<dbReference type="InterPro" id="IPR054827">
    <property type="entry name" value="thermosome_alpha"/>
</dbReference>
<evidence type="ECO:0000256" key="15">
    <source>
        <dbReference type="SAM" id="MobiDB-lite"/>
    </source>
</evidence>
<dbReference type="NCBIfam" id="NF041083">
    <property type="entry name" value="thermosome_beta"/>
    <property type="match status" value="1"/>
</dbReference>
<dbReference type="InterPro" id="IPR002423">
    <property type="entry name" value="Cpn60/GroEL/TCP-1"/>
</dbReference>
<sequence length="963" mass="105749">ISDLRLLLLLPRVHRFAVNVDLRSKSGYLRQSGQDVRTQNVVACQAISNIVKTSLGPVGLDKMLVDDIGDVTITNDGATILRMLEVEHPAAKVLVELAELQDREVGDGTTSVVIVAAELLKRANDLVRNKIHPTSIISGYRLAMREACKYIDEKLVTKVEKLGRVPLINCAKTSMSSKLISGDSDFFANLVVDAVLSVKMTNQRGEIKYPIKGINILKAHGQSARDSYLLKGYALNTGRAAQGMPLRVSPAKIACLDFNLQKTKMQLGVQVVVNDPRELEKIRQREADMTKERIEKLLKAGANVILTTKGIDDMALKYFVEAGAIAVRRVRKDDMRHVAKATGATLVTTFADMEGEETFDPAHLGSADEVVEERIADDDVVLIKGTKTSSAVSLILRGANDYMLDEMERALHDSLCIVKRTLESNAVVAGGGAVESALSVYLEHLATTLGSREQLAIAEFAEALLVIPKVLAVNAAKDATELVAKLRAYHHTAQTKADKKHYSSMGLDLVNGIVRNNLEAGVIEPAMSKVKIIQFATEAAITILRIDDMIKLVKEDGQGDDNGFHGELERVEEKQLPGLSSFGRAKRRSTRGGAHDPRGGLTNGVRVSDLETQKSPPPCTDFDVAYFHSYAHVGIHEEMIKDRARTETYKEAIMQHQSFIQGKVVVDVGCGTGILSIFCAQAGAKRVYAVDASDIAVQANEVVKANGLSDKVIVLHGRVEDVEIDEEVDVIISEWMGYMLLYESMLGSVITARDRWLKPGGLILPSHATLYMAPVSHPDRYSHSIDFWRNVYGIDMSAMMQLAKQCAFEEPSVESISGENVLTWPEVVKHIDCQTVKIQELDSVIASYKFKSMMRAPMHGFGFWFDVEFSEPASSPAKTTSATSVASGSSSVSPSREGNHKKRSNPSDAFTIVYLYDPVDVEQDQVIEGSVTLSQSKENRRFMNIHLEYSSAGRSFVKESVMR</sequence>
<evidence type="ECO:0000256" key="14">
    <source>
        <dbReference type="RuleBase" id="RU004187"/>
    </source>
</evidence>
<dbReference type="Gene3D" id="3.50.7.10">
    <property type="entry name" value="GroEL"/>
    <property type="match status" value="1"/>
</dbReference>
<evidence type="ECO:0000256" key="2">
    <source>
        <dbReference type="ARBA" id="ARBA00008020"/>
    </source>
</evidence>
<dbReference type="InterPro" id="IPR027409">
    <property type="entry name" value="GroEL-like_apical_dom_sf"/>
</dbReference>
<dbReference type="NCBIfam" id="NF041082">
    <property type="entry name" value="thermosome_alpha"/>
    <property type="match status" value="1"/>
</dbReference>
<proteinExistence type="inferred from homology"/>
<dbReference type="Proteomes" id="UP000824890">
    <property type="component" value="Unassembled WGS sequence"/>
</dbReference>
<dbReference type="InterPro" id="IPR029063">
    <property type="entry name" value="SAM-dependent_MTases_sf"/>
</dbReference>
<keyword evidence="6 13" id="KW-0808">Transferase</keyword>
<dbReference type="PROSITE" id="PS00995">
    <property type="entry name" value="TCP1_3"/>
    <property type="match status" value="1"/>
</dbReference>
<evidence type="ECO:0000256" key="4">
    <source>
        <dbReference type="ARBA" id="ARBA00022490"/>
    </source>
</evidence>
<dbReference type="PROSITE" id="PS00751">
    <property type="entry name" value="TCP1_2"/>
    <property type="match status" value="1"/>
</dbReference>
<dbReference type="Gene3D" id="1.10.560.10">
    <property type="entry name" value="GroEL-like equatorial domain"/>
    <property type="match status" value="1"/>
</dbReference>
<dbReference type="Pfam" id="PF22528">
    <property type="entry name" value="PRMT_C"/>
    <property type="match status" value="1"/>
</dbReference>
<evidence type="ECO:0000256" key="8">
    <source>
        <dbReference type="ARBA" id="ARBA00022741"/>
    </source>
</evidence>
<evidence type="ECO:0000313" key="18">
    <source>
        <dbReference type="Proteomes" id="UP000824890"/>
    </source>
</evidence>
<dbReference type="SUPFAM" id="SSF54849">
    <property type="entry name" value="GroEL-intermediate domain like"/>
    <property type="match status" value="1"/>
</dbReference>
<protein>
    <recommendedName>
        <fullName evidence="3">T-complex protein 1 subunit alpha</fullName>
    </recommendedName>
    <alternativeName>
        <fullName evidence="12">CCT-alpha</fullName>
    </alternativeName>
</protein>
<keyword evidence="10 14" id="KW-0143">Chaperone</keyword>
<dbReference type="SUPFAM" id="SSF52029">
    <property type="entry name" value="GroEL apical domain-like"/>
    <property type="match status" value="1"/>
</dbReference>
<comment type="similarity">
    <text evidence="2 14">Belongs to the TCP-1 chaperonin family.</text>
</comment>
<feature type="region of interest" description="Disordered" evidence="15">
    <location>
        <begin position="580"/>
        <end position="606"/>
    </location>
</feature>
<evidence type="ECO:0000256" key="9">
    <source>
        <dbReference type="ARBA" id="ARBA00022840"/>
    </source>
</evidence>
<feature type="non-terminal residue" evidence="17">
    <location>
        <position position="1"/>
    </location>
</feature>
<evidence type="ECO:0000259" key="16">
    <source>
        <dbReference type="Pfam" id="PF22528"/>
    </source>
</evidence>
<accession>A0ABQ8DYL6</accession>
<dbReference type="InterPro" id="IPR053374">
    <property type="entry name" value="TCP-1_chaperonin"/>
</dbReference>
<evidence type="ECO:0000256" key="1">
    <source>
        <dbReference type="ARBA" id="ARBA00004496"/>
    </source>
</evidence>
<keyword evidence="4" id="KW-0963">Cytoplasm</keyword>
<reference evidence="17 18" key="1">
    <citation type="submission" date="2021-05" db="EMBL/GenBank/DDBJ databases">
        <title>Genome Assembly of Synthetic Allotetraploid Brassica napus Reveals Homoeologous Exchanges between Subgenomes.</title>
        <authorList>
            <person name="Davis J.T."/>
        </authorList>
    </citation>
    <scope>NUCLEOTIDE SEQUENCE [LARGE SCALE GENOMIC DNA]</scope>
    <source>
        <strain evidence="18">cv. Da-Ae</strain>
        <tissue evidence="17">Seedling</tissue>
    </source>
</reference>
<dbReference type="Pfam" id="PF06325">
    <property type="entry name" value="PrmA"/>
    <property type="match status" value="1"/>
</dbReference>
<dbReference type="SUPFAM" id="SSF53335">
    <property type="entry name" value="S-adenosyl-L-methionine-dependent methyltransferases"/>
    <property type="match status" value="1"/>
</dbReference>
<evidence type="ECO:0000256" key="12">
    <source>
        <dbReference type="ARBA" id="ARBA00030049"/>
    </source>
</evidence>
<evidence type="ECO:0000256" key="5">
    <source>
        <dbReference type="ARBA" id="ARBA00022603"/>
    </source>
</evidence>
<evidence type="ECO:0000256" key="11">
    <source>
        <dbReference type="ARBA" id="ARBA00024677"/>
    </source>
</evidence>
<dbReference type="CDD" id="cd02440">
    <property type="entry name" value="AdoMet_MTases"/>
    <property type="match status" value="1"/>
</dbReference>
<dbReference type="InterPro" id="IPR012715">
    <property type="entry name" value="Chap_CCT_alpha"/>
</dbReference>
<evidence type="ECO:0000256" key="7">
    <source>
        <dbReference type="ARBA" id="ARBA00022691"/>
    </source>
</evidence>
<dbReference type="PANTHER" id="PTHR11353">
    <property type="entry name" value="CHAPERONIN"/>
    <property type="match status" value="1"/>
</dbReference>
<dbReference type="InterPro" id="IPR017998">
    <property type="entry name" value="Chaperone_TCP-1"/>
</dbReference>
<organism evidence="17 18">
    <name type="scientific">Brassica napus</name>
    <name type="common">Rape</name>
    <dbReference type="NCBI Taxonomy" id="3708"/>
    <lineage>
        <taxon>Eukaryota</taxon>
        <taxon>Viridiplantae</taxon>
        <taxon>Streptophyta</taxon>
        <taxon>Embryophyta</taxon>
        <taxon>Tracheophyta</taxon>
        <taxon>Spermatophyta</taxon>
        <taxon>Magnoliopsida</taxon>
        <taxon>eudicotyledons</taxon>
        <taxon>Gunneridae</taxon>
        <taxon>Pentapetalae</taxon>
        <taxon>rosids</taxon>
        <taxon>malvids</taxon>
        <taxon>Brassicales</taxon>
        <taxon>Brassicaceae</taxon>
        <taxon>Brassiceae</taxon>
        <taxon>Brassica</taxon>
    </lineage>
</organism>
<feature type="compositionally biased region" description="Low complexity" evidence="15">
    <location>
        <begin position="876"/>
        <end position="895"/>
    </location>
</feature>
<dbReference type="Gene3D" id="3.40.50.150">
    <property type="entry name" value="Vaccinia Virus protein VP39"/>
    <property type="match status" value="1"/>
</dbReference>
<evidence type="ECO:0000256" key="10">
    <source>
        <dbReference type="ARBA" id="ARBA00023186"/>
    </source>
</evidence>
<keyword evidence="7 13" id="KW-0949">S-adenosyl-L-methionine</keyword>
<dbReference type="SUPFAM" id="SSF48592">
    <property type="entry name" value="GroEL equatorial domain-like"/>
    <property type="match status" value="1"/>
</dbReference>
<keyword evidence="5 13" id="KW-0489">Methyltransferase</keyword>
<dbReference type="EMBL" id="JAGKQM010000003">
    <property type="protein sequence ID" value="KAH0934436.1"/>
    <property type="molecule type" value="Genomic_DNA"/>
</dbReference>
<dbReference type="InterPro" id="IPR027413">
    <property type="entry name" value="GROEL-like_equatorial_sf"/>
</dbReference>
<dbReference type="CDD" id="cd03335">
    <property type="entry name" value="TCP1_alpha"/>
    <property type="match status" value="1"/>
</dbReference>
<dbReference type="Gene3D" id="2.70.160.11">
    <property type="entry name" value="Hnrnp arginine n-methyltransferase1"/>
    <property type="match status" value="1"/>
</dbReference>
<dbReference type="PROSITE" id="PS51678">
    <property type="entry name" value="SAM_MT_PRMT"/>
    <property type="match status" value="1"/>
</dbReference>